<proteinExistence type="predicted"/>
<organism evidence="2 3">
    <name type="scientific">Meloidogyne floridensis</name>
    <dbReference type="NCBI Taxonomy" id="298350"/>
    <lineage>
        <taxon>Eukaryota</taxon>
        <taxon>Metazoa</taxon>
        <taxon>Ecdysozoa</taxon>
        <taxon>Nematoda</taxon>
        <taxon>Chromadorea</taxon>
        <taxon>Rhabditida</taxon>
        <taxon>Tylenchina</taxon>
        <taxon>Tylenchomorpha</taxon>
        <taxon>Tylenchoidea</taxon>
        <taxon>Meloidogynidae</taxon>
        <taxon>Meloidogyninae</taxon>
        <taxon>Meloidogyne</taxon>
    </lineage>
</organism>
<feature type="compositionally biased region" description="Basic residues" evidence="1">
    <location>
        <begin position="65"/>
        <end position="80"/>
    </location>
</feature>
<sequence length="105" mass="11894">MDPRASKVHWIIFQSEYILEEWIIAIISTLPPPPLTIRSCVTIPHVTSITLQDSLLAYGFGRHFDPRRRRERGNGRRRSRGGGNDANGGGDTWDYERRKGGSTVC</sequence>
<reference evidence="3" key="1">
    <citation type="submission" date="2022-11" db="UniProtKB">
        <authorList>
            <consortium name="WormBaseParasite"/>
        </authorList>
    </citation>
    <scope>IDENTIFICATION</scope>
</reference>
<dbReference type="WBParaSite" id="scf7180000424488.g13275">
    <property type="protein sequence ID" value="scf7180000424488.g13275"/>
    <property type="gene ID" value="scf7180000424488.g13275"/>
</dbReference>
<dbReference type="AlphaFoldDB" id="A0A915PEA1"/>
<dbReference type="Proteomes" id="UP000887560">
    <property type="component" value="Unplaced"/>
</dbReference>
<evidence type="ECO:0000313" key="3">
    <source>
        <dbReference type="WBParaSite" id="scf7180000424488.g13275"/>
    </source>
</evidence>
<protein>
    <submittedName>
        <fullName evidence="3">Uncharacterized protein</fullName>
    </submittedName>
</protein>
<evidence type="ECO:0000313" key="2">
    <source>
        <dbReference type="Proteomes" id="UP000887560"/>
    </source>
</evidence>
<name>A0A915PEA1_9BILA</name>
<feature type="region of interest" description="Disordered" evidence="1">
    <location>
        <begin position="65"/>
        <end position="105"/>
    </location>
</feature>
<evidence type="ECO:0000256" key="1">
    <source>
        <dbReference type="SAM" id="MobiDB-lite"/>
    </source>
</evidence>
<feature type="compositionally biased region" description="Gly residues" evidence="1">
    <location>
        <begin position="81"/>
        <end position="91"/>
    </location>
</feature>
<accession>A0A915PEA1</accession>
<keyword evidence="2" id="KW-1185">Reference proteome</keyword>